<dbReference type="EMBL" id="JACHEK010000001">
    <property type="protein sequence ID" value="MBB6142334.1"/>
    <property type="molecule type" value="Genomic_DNA"/>
</dbReference>
<keyword evidence="3" id="KW-0472">Membrane</keyword>
<dbReference type="AlphaFoldDB" id="A0A841JWG3"/>
<reference evidence="4 5" key="1">
    <citation type="submission" date="2020-08" db="EMBL/GenBank/DDBJ databases">
        <title>Genomic Encyclopedia of Type Strains, Phase IV (KMG-IV): sequencing the most valuable type-strain genomes for metagenomic binning, comparative biology and taxonomic classification.</title>
        <authorList>
            <person name="Goeker M."/>
        </authorList>
    </citation>
    <scope>NUCLEOTIDE SEQUENCE [LARGE SCALE GENOMIC DNA]</scope>
    <source>
        <strain evidence="4 5">DSM 103733</strain>
    </source>
</reference>
<organism evidence="4 5">
    <name type="scientific">Silvibacterium bohemicum</name>
    <dbReference type="NCBI Taxonomy" id="1577686"/>
    <lineage>
        <taxon>Bacteria</taxon>
        <taxon>Pseudomonadati</taxon>
        <taxon>Acidobacteriota</taxon>
        <taxon>Terriglobia</taxon>
        <taxon>Terriglobales</taxon>
        <taxon>Acidobacteriaceae</taxon>
        <taxon>Silvibacterium</taxon>
    </lineage>
</organism>
<dbReference type="PANTHER" id="PTHR40278:SF1">
    <property type="entry name" value="DNA UTILIZATION PROTEIN HOFN"/>
    <property type="match status" value="1"/>
</dbReference>
<dbReference type="Proteomes" id="UP000538666">
    <property type="component" value="Unassembled WGS sequence"/>
</dbReference>
<dbReference type="InterPro" id="IPR052534">
    <property type="entry name" value="Extracell_DNA_Util/SecSys_Comp"/>
</dbReference>
<protein>
    <submittedName>
        <fullName evidence="4">Type IV pilus assembly protein PilN</fullName>
    </submittedName>
</protein>
<gene>
    <name evidence="4" type="ORF">HNQ77_000272</name>
</gene>
<name>A0A841JWG3_9BACT</name>
<evidence type="ECO:0000313" key="5">
    <source>
        <dbReference type="Proteomes" id="UP000538666"/>
    </source>
</evidence>
<feature type="transmembrane region" description="Helical" evidence="3">
    <location>
        <begin position="21"/>
        <end position="40"/>
    </location>
</feature>
<feature type="coiled-coil region" evidence="1">
    <location>
        <begin position="40"/>
        <end position="77"/>
    </location>
</feature>
<dbReference type="RefSeq" id="WP_050057581.1">
    <property type="nucleotide sequence ID" value="NZ_JACHEK010000001.1"/>
</dbReference>
<dbReference type="PANTHER" id="PTHR40278">
    <property type="entry name" value="DNA UTILIZATION PROTEIN HOFN"/>
    <property type="match status" value="1"/>
</dbReference>
<proteinExistence type="predicted"/>
<evidence type="ECO:0000256" key="2">
    <source>
        <dbReference type="SAM" id="MobiDB-lite"/>
    </source>
</evidence>
<keyword evidence="1" id="KW-0175">Coiled coil</keyword>
<evidence type="ECO:0000313" key="4">
    <source>
        <dbReference type="EMBL" id="MBB6142334.1"/>
    </source>
</evidence>
<keyword evidence="3" id="KW-0812">Transmembrane</keyword>
<keyword evidence="3" id="KW-1133">Transmembrane helix</keyword>
<evidence type="ECO:0000256" key="1">
    <source>
        <dbReference type="SAM" id="Coils"/>
    </source>
</evidence>
<evidence type="ECO:0000256" key="3">
    <source>
        <dbReference type="SAM" id="Phobius"/>
    </source>
</evidence>
<feature type="region of interest" description="Disordered" evidence="2">
    <location>
        <begin position="199"/>
        <end position="257"/>
    </location>
</feature>
<keyword evidence="5" id="KW-1185">Reference proteome</keyword>
<comment type="caution">
    <text evidence="4">The sequence shown here is derived from an EMBL/GenBank/DDBJ whole genome shotgun (WGS) entry which is preliminary data.</text>
</comment>
<sequence>MRITLNLASKPYVDLRSILKRLRILMLILAVLAVPLWYALRSERGKAAAATARVEAMQNNVRRLQQQQQSYQALMQQPQNAAVLTQADFLNGLFRRKAFSWTATMTDLETVLPNGVQVLSLDPEVAKDGAVSIHLRVSGGRDRAVELVRNLEKSRHFASPRLTGEALAQVGGQSNNPNAALQPVTTSIAVNFEIVSGYRPLSPDEEKSEDEAAKKSHKDDESPASEKRSSAPRTRRGSAMTQPGGAGPMPAKKRGVQ</sequence>
<feature type="compositionally biased region" description="Basic and acidic residues" evidence="2">
    <location>
        <begin position="202"/>
        <end position="229"/>
    </location>
</feature>
<dbReference type="OrthoDB" id="119668at2"/>
<accession>A0A841JWG3</accession>